<feature type="transmembrane region" description="Helical" evidence="1">
    <location>
        <begin position="68"/>
        <end position="86"/>
    </location>
</feature>
<feature type="transmembrane region" description="Helical" evidence="1">
    <location>
        <begin position="41"/>
        <end position="62"/>
    </location>
</feature>
<dbReference type="RefSeq" id="WP_110171533.1">
    <property type="nucleotide sequence ID" value="NZ_CP015136.1"/>
</dbReference>
<protein>
    <submittedName>
        <fullName evidence="2">Uncharacterized protein</fullName>
    </submittedName>
</protein>
<evidence type="ECO:0000313" key="2">
    <source>
        <dbReference type="EMBL" id="AMY09817.1"/>
    </source>
</evidence>
<proteinExistence type="predicted"/>
<organism evidence="2 3">
    <name type="scientific">Luteitalea pratensis</name>
    <dbReference type="NCBI Taxonomy" id="1855912"/>
    <lineage>
        <taxon>Bacteria</taxon>
        <taxon>Pseudomonadati</taxon>
        <taxon>Acidobacteriota</taxon>
        <taxon>Vicinamibacteria</taxon>
        <taxon>Vicinamibacterales</taxon>
        <taxon>Vicinamibacteraceae</taxon>
        <taxon>Luteitalea</taxon>
    </lineage>
</organism>
<gene>
    <name evidence="2" type="ORF">LuPra_03043</name>
</gene>
<keyword evidence="1" id="KW-0812">Transmembrane</keyword>
<dbReference type="STRING" id="1855912.LuPra_03043"/>
<dbReference type="KEGG" id="abac:LuPra_03043"/>
<sequence length="97" mass="10928">MICSNCGTEIADKALICYRCGQATFEARRAPAPPPAKGRQIILVVAMIILILSAFFLGQVQTNTVPEWVRYTVMTLAIVVLAWRLLQRRRGRGRIRQ</sequence>
<dbReference type="EMBL" id="CP015136">
    <property type="protein sequence ID" value="AMY09817.1"/>
    <property type="molecule type" value="Genomic_DNA"/>
</dbReference>
<evidence type="ECO:0000256" key="1">
    <source>
        <dbReference type="SAM" id="Phobius"/>
    </source>
</evidence>
<accession>A0A143PMI5</accession>
<dbReference type="AlphaFoldDB" id="A0A143PMI5"/>
<keyword evidence="3" id="KW-1185">Reference proteome</keyword>
<keyword evidence="1" id="KW-1133">Transmembrane helix</keyword>
<name>A0A143PMI5_LUTPR</name>
<reference evidence="2 3" key="1">
    <citation type="journal article" date="2016" name="Genome Announc.">
        <title>First Complete Genome Sequence of a Subdivision 6 Acidobacterium Strain.</title>
        <authorList>
            <person name="Huang S."/>
            <person name="Vieira S."/>
            <person name="Bunk B."/>
            <person name="Riedel T."/>
            <person name="Sproer C."/>
            <person name="Overmann J."/>
        </authorList>
    </citation>
    <scope>NUCLEOTIDE SEQUENCE [LARGE SCALE GENOMIC DNA]</scope>
    <source>
        <strain evidence="3">DSM 100886 HEG_-6_39</strain>
    </source>
</reference>
<evidence type="ECO:0000313" key="3">
    <source>
        <dbReference type="Proteomes" id="UP000076079"/>
    </source>
</evidence>
<reference evidence="3" key="2">
    <citation type="submission" date="2016-04" db="EMBL/GenBank/DDBJ databases">
        <title>First Complete Genome Sequence of a Subdivision 6 Acidobacterium.</title>
        <authorList>
            <person name="Huang S."/>
            <person name="Vieira S."/>
            <person name="Bunk B."/>
            <person name="Riedel T."/>
            <person name="Sproeer C."/>
            <person name="Overmann J."/>
        </authorList>
    </citation>
    <scope>NUCLEOTIDE SEQUENCE [LARGE SCALE GENOMIC DNA]</scope>
    <source>
        <strain evidence="3">DSM 100886 HEG_-6_39</strain>
    </source>
</reference>
<dbReference type="Proteomes" id="UP000076079">
    <property type="component" value="Chromosome"/>
</dbReference>
<keyword evidence="1" id="KW-0472">Membrane</keyword>